<dbReference type="EC" id="3.1.3.-" evidence="7"/>
<dbReference type="GO" id="GO:0006974">
    <property type="term" value="P:DNA damage response"/>
    <property type="evidence" value="ECO:0007669"/>
    <property type="project" value="TreeGrafter"/>
</dbReference>
<evidence type="ECO:0000313" key="9">
    <source>
        <dbReference type="EMBL" id="OSS45413.1"/>
    </source>
</evidence>
<comment type="function">
    <text evidence="7">Metal-dependent phosphatase that shows phosphatase activity against several substrates, including fructose-1-phosphate and fructose-6-phosphate. Its preference for fructose-1-phosphate, a strong glycating agent that causes DNA damage rather than a canonical yeast metabolite, suggests a damage-control function in hexose phosphate metabolism.</text>
</comment>
<dbReference type="AlphaFoldDB" id="A0A1Y2LN70"/>
<comment type="catalytic activity">
    <reaction evidence="1 7">
        <text>beta-D-fructose 1-phosphate + H2O = D-fructose + phosphate</text>
        <dbReference type="Rhea" id="RHEA:35603"/>
        <dbReference type="ChEBI" id="CHEBI:15377"/>
        <dbReference type="ChEBI" id="CHEBI:37721"/>
        <dbReference type="ChEBI" id="CHEBI:43474"/>
        <dbReference type="ChEBI" id="CHEBI:138881"/>
    </reaction>
</comment>
<dbReference type="EMBL" id="KZ107854">
    <property type="protein sequence ID" value="OSS45413.1"/>
    <property type="molecule type" value="Genomic_DNA"/>
</dbReference>
<dbReference type="STRING" id="105696.A0A1Y2LN70"/>
<dbReference type="InterPro" id="IPR036075">
    <property type="entry name" value="ARMT-1-like_metal-bd_sf"/>
</dbReference>
<evidence type="ECO:0000256" key="6">
    <source>
        <dbReference type="ARBA" id="ARBA00048809"/>
    </source>
</evidence>
<evidence type="ECO:0000259" key="8">
    <source>
        <dbReference type="Pfam" id="PF01937"/>
    </source>
</evidence>
<dbReference type="GO" id="GO:0103026">
    <property type="term" value="F:fructose-1-phosphatase activity"/>
    <property type="evidence" value="ECO:0007669"/>
    <property type="project" value="RHEA"/>
</dbReference>
<sequence length="550" mass="61914">MSDYTFSAVQEYIHCNVVREALQFLIVDARPRFCAASTRVTPPPHYSYDIRRGEVRHSELTIEHYSKTTMESDTFTATQYNTSDPTSFAHTSARERWPIIITQGIDDVHKSTSASSDDQTVKEGKQIISELAKLKYELQHDRELTPIPDDGEADVEAYNKELAARENPKWHNVPWLYAECYLYRRISSIFKTSTQWRSYDIFARQKMDTFKSSRPAVLELASRYKDIVTELQQKRTLKGAQSQEEFEAAEEVLFREMCEICLWGNATDLSLLTNLSYEDIQKLQGSEARKNSEKNILVNDLDKAFETLTAAKKAGKKERRVDIVLDNAGFELFVDLILAGYLVASGLATSVVFHPKSIPWFVSDVLPADFAALLGALAQPQNFYGAVSEEEKSQGKIPQSLSDTELGALQFLFQHWTSVYAEGQLVLRPNNFWTAAGSYWRLPKSEPALYEDLKTSELVIFKGDLNYRKLTADAAWPATTPFTKSIGPMGPGSGVRVLALRTCKADVVVGLPEGRDEELKQMNGGSTENGGRKWAWSGKWAVVQFSDGKA</sequence>
<dbReference type="Proteomes" id="UP000193240">
    <property type="component" value="Unassembled WGS sequence"/>
</dbReference>
<dbReference type="Gene3D" id="1.20.930.60">
    <property type="match status" value="1"/>
</dbReference>
<evidence type="ECO:0000256" key="4">
    <source>
        <dbReference type="ARBA" id="ARBA00022801"/>
    </source>
</evidence>
<dbReference type="InterPro" id="IPR002791">
    <property type="entry name" value="ARMT1-like_metal-bd"/>
</dbReference>
<dbReference type="GO" id="GO:0046872">
    <property type="term" value="F:metal ion binding"/>
    <property type="evidence" value="ECO:0007669"/>
    <property type="project" value="UniProtKB-UniRule"/>
</dbReference>
<evidence type="ECO:0000256" key="5">
    <source>
        <dbReference type="ARBA" id="ARBA00023211"/>
    </source>
</evidence>
<dbReference type="FunCoup" id="A0A1Y2LN70">
    <property type="interactions" value="591"/>
</dbReference>
<dbReference type="InterPro" id="IPR039763">
    <property type="entry name" value="ARMT1"/>
</dbReference>
<reference evidence="9 10" key="1">
    <citation type="journal article" date="2017" name="Genome Announc.">
        <title>Genome sequence of the saprophytic ascomycete Epicoccum nigrum ICMP 19927 strain isolated from New Zealand.</title>
        <authorList>
            <person name="Fokin M."/>
            <person name="Fleetwood D."/>
            <person name="Weir B.S."/>
            <person name="Villas-Boas S.G."/>
        </authorList>
    </citation>
    <scope>NUCLEOTIDE SEQUENCE [LARGE SCALE GENOMIC DNA]</scope>
    <source>
        <strain evidence="9 10">ICMP 19927</strain>
    </source>
</reference>
<dbReference type="PANTHER" id="PTHR12260">
    <property type="entry name" value="DAMAGE-CONTROL PHOSPHATASE ARMT1"/>
    <property type="match status" value="1"/>
</dbReference>
<keyword evidence="5 7" id="KW-0464">Manganese</keyword>
<dbReference type="PANTHER" id="PTHR12260:SF6">
    <property type="entry name" value="DAMAGE-CONTROL PHOSPHATASE ARMT1"/>
    <property type="match status" value="1"/>
</dbReference>
<gene>
    <name evidence="9" type="ORF">B5807_10409</name>
</gene>
<comment type="domain">
    <text evidence="7">Subfamily III proteins have a conserved RTxK motif about 40-50 residues from the C-terminus; the threonine may be replaced by serine or cysteine.</text>
</comment>
<evidence type="ECO:0000256" key="7">
    <source>
        <dbReference type="RuleBase" id="RU367030"/>
    </source>
</evidence>
<evidence type="ECO:0000256" key="2">
    <source>
        <dbReference type="ARBA" id="ARBA00009519"/>
    </source>
</evidence>
<evidence type="ECO:0000256" key="3">
    <source>
        <dbReference type="ARBA" id="ARBA00022723"/>
    </source>
</evidence>
<dbReference type="OMA" id="IFARQKM"/>
<evidence type="ECO:0000256" key="1">
    <source>
        <dbReference type="ARBA" id="ARBA00001326"/>
    </source>
</evidence>
<keyword evidence="4 7" id="KW-0378">Hydrolase</keyword>
<protein>
    <recommendedName>
        <fullName evidence="7">Sugar phosphate phosphatase</fullName>
        <ecNumber evidence="7">3.1.3.-</ecNumber>
    </recommendedName>
</protein>
<dbReference type="SUPFAM" id="SSF111321">
    <property type="entry name" value="AF1104-like"/>
    <property type="match status" value="1"/>
</dbReference>
<proteinExistence type="inferred from homology"/>
<dbReference type="Pfam" id="PF01937">
    <property type="entry name" value="ARMT1-like_dom"/>
    <property type="match status" value="1"/>
</dbReference>
<evidence type="ECO:0000313" key="10">
    <source>
        <dbReference type="Proteomes" id="UP000193240"/>
    </source>
</evidence>
<feature type="domain" description="Damage-control phosphatase ARMT1-like metal-binding" evidence="8">
    <location>
        <begin position="93"/>
        <end position="518"/>
    </location>
</feature>
<dbReference type="GO" id="GO:0005634">
    <property type="term" value="C:nucleus"/>
    <property type="evidence" value="ECO:0007669"/>
    <property type="project" value="TreeGrafter"/>
</dbReference>
<dbReference type="Gene3D" id="3.40.50.10880">
    <property type="entry name" value="Uncharacterised protein PF01937, DUF89, domain 3"/>
    <property type="match status" value="1"/>
</dbReference>
<accession>A0A1Y2LN70</accession>
<dbReference type="FunFam" id="1.20.930.60:FF:000002">
    <property type="entry name" value="Protein-glutamate O-methyltransferase C1393.13"/>
    <property type="match status" value="1"/>
</dbReference>
<keyword evidence="10" id="KW-1185">Reference proteome</keyword>
<comment type="similarity">
    <text evidence="2 7">Belongs to the damage-control phosphatase family. Sugar phosphate phosphatase III subfamily.</text>
</comment>
<comment type="cofactor">
    <cofactor evidence="7">
        <name>Mn(2+)</name>
        <dbReference type="ChEBI" id="CHEBI:29035"/>
    </cofactor>
    <cofactor evidence="7">
        <name>Ni(2+)</name>
        <dbReference type="ChEBI" id="CHEBI:49786"/>
    </cofactor>
</comment>
<name>A0A1Y2LN70_EPING</name>
<comment type="catalytic activity">
    <reaction evidence="6 7">
        <text>beta-D-fructose 6-phosphate = dihydroxyacetone + D-glyceraldehyde 3-phosphate</text>
        <dbReference type="Rhea" id="RHEA:28002"/>
        <dbReference type="ChEBI" id="CHEBI:16016"/>
        <dbReference type="ChEBI" id="CHEBI:57634"/>
        <dbReference type="ChEBI" id="CHEBI:59776"/>
    </reaction>
</comment>
<organism evidence="9 10">
    <name type="scientific">Epicoccum nigrum</name>
    <name type="common">Soil fungus</name>
    <name type="synonym">Epicoccum purpurascens</name>
    <dbReference type="NCBI Taxonomy" id="105696"/>
    <lineage>
        <taxon>Eukaryota</taxon>
        <taxon>Fungi</taxon>
        <taxon>Dikarya</taxon>
        <taxon>Ascomycota</taxon>
        <taxon>Pezizomycotina</taxon>
        <taxon>Dothideomycetes</taxon>
        <taxon>Pleosporomycetidae</taxon>
        <taxon>Pleosporales</taxon>
        <taxon>Pleosporineae</taxon>
        <taxon>Didymellaceae</taxon>
        <taxon>Epicoccum</taxon>
    </lineage>
</organism>
<dbReference type="GO" id="GO:0097023">
    <property type="term" value="F:fructose 6-phosphate aldolase activity"/>
    <property type="evidence" value="ECO:0007669"/>
    <property type="project" value="RHEA"/>
</dbReference>
<dbReference type="InParanoid" id="A0A1Y2LN70"/>
<keyword evidence="3 7" id="KW-0479">Metal-binding</keyword>